<dbReference type="OrthoDB" id="1947745at2"/>
<dbReference type="InterPro" id="IPR036116">
    <property type="entry name" value="FN3_sf"/>
</dbReference>
<evidence type="ECO:0000259" key="2">
    <source>
        <dbReference type="PROSITE" id="PS50853"/>
    </source>
</evidence>
<dbReference type="EMBL" id="VDCQ01000029">
    <property type="protein sequence ID" value="TNJ64421.1"/>
    <property type="molecule type" value="Genomic_DNA"/>
</dbReference>
<sequence>MNGLRKRLVSALLAISMLGQAYAAYASGEMGAQEVKALSSVGDTVYSHNQFNDVSRQVYQTAGEKERKLLEEDPEIIGEAMDRRTPNSKHYLRKDGSYRAVITMQDQHYEAEDDKLYDIDTTLYKDSVLDMVYLPLSKAGAKAIKELSALNKSSRLAGKALQEESFKAPQVPFDATLPVRFGKGYSINKNNDSLTFVPVGGSNVAGVVYGKSGLLYPNAWNQTDVTLQVLESGIKETILLKDASAPHRFSFQVTGPLSESLRSNEFTLQPAWLVDADGTYRDVAQTLRVEKNKTYLDLTADVQGLIFPIVIDPTVILTSAIKAGCTDGYNNRFVNSTYFSYYNINGCNLDYGATAIYKYDLSSISTNYTTFQAALKTKLFLPEDYDDEGVYHDYSIDITSARVTADWNPQNGALAPSYSVYPTNEVPPIRQNYVYGKGFYSFDLDVSRAVQDSVTSGVNHGFIVRGQLVYGKYGGDGSYIAIGPHASLEVVYKSPPSTPVIVSPIAAEVVNTLYNIVWQPAYDLDTPQWNLRYQVQMSVNGGAWFDLVALTNPGATSYAYNFSGASSTTSNKVRIRTYNGSLYGNWAESGTFTVLGNRPPNAPANPVPGNPASASPVLIAGTTPTVQWTFSDPDPGNVQSAYQIVVYNSSGNPIHDTGWVGSGGSSYTVPAGVLSRGNFYFWRVKTWDNYGLESPLSESRYMLPNSLPSLSITSYNDNQTLYTNVLNFTWNYNDPNGQAQSAYQVVGTRDNWASWAYNSGEINGPASNHVTAPLALGTWSFAIRLKDDMEWGDWAYRSNISIPNLDAGPPTIPEHFRVIGKTSSSFTLAWTASTDDIGVSEYLIYNGATLIGTSPSTTFTASGLSQGLHAFTVKAKDVVGNESSPSRTVKAAIGAQGYYYDASGKLDYIILPNGQTLDYHYDANGNQTGVALN</sequence>
<dbReference type="SMART" id="SM00060">
    <property type="entry name" value="FN3"/>
    <property type="match status" value="3"/>
</dbReference>
<dbReference type="InterPro" id="IPR013783">
    <property type="entry name" value="Ig-like_fold"/>
</dbReference>
<feature type="domain" description="Fibronectin type-III" evidence="2">
    <location>
        <begin position="495"/>
        <end position="597"/>
    </location>
</feature>
<proteinExistence type="predicted"/>
<keyword evidence="1" id="KW-0732">Signal</keyword>
<comment type="caution">
    <text evidence="3">The sequence shown here is derived from an EMBL/GenBank/DDBJ whole genome shotgun (WGS) entry which is preliminary data.</text>
</comment>
<protein>
    <recommendedName>
        <fullName evidence="2">Fibronectin type-III domain-containing protein</fullName>
    </recommendedName>
</protein>
<dbReference type="Gene3D" id="2.60.40.10">
    <property type="entry name" value="Immunoglobulins"/>
    <property type="match status" value="3"/>
</dbReference>
<dbReference type="AlphaFoldDB" id="A0A5C4T5S2"/>
<feature type="chain" id="PRO_5022942902" description="Fibronectin type-III domain-containing protein" evidence="1">
    <location>
        <begin position="24"/>
        <end position="933"/>
    </location>
</feature>
<accession>A0A5C4T5S2</accession>
<name>A0A5C4T5S2_9BACL</name>
<dbReference type="SUPFAM" id="SSF49265">
    <property type="entry name" value="Fibronectin type III"/>
    <property type="match status" value="2"/>
</dbReference>
<evidence type="ECO:0000256" key="1">
    <source>
        <dbReference type="SAM" id="SignalP"/>
    </source>
</evidence>
<dbReference type="PROSITE" id="PS50853">
    <property type="entry name" value="FN3"/>
    <property type="match status" value="1"/>
</dbReference>
<evidence type="ECO:0000313" key="4">
    <source>
        <dbReference type="Proteomes" id="UP000307943"/>
    </source>
</evidence>
<evidence type="ECO:0000313" key="3">
    <source>
        <dbReference type="EMBL" id="TNJ64421.1"/>
    </source>
</evidence>
<feature type="signal peptide" evidence="1">
    <location>
        <begin position="1"/>
        <end position="23"/>
    </location>
</feature>
<dbReference type="Pfam" id="PF25788">
    <property type="entry name" value="Ig_Rha78A_N"/>
    <property type="match status" value="1"/>
</dbReference>
<dbReference type="CDD" id="cd00063">
    <property type="entry name" value="FN3"/>
    <property type="match status" value="1"/>
</dbReference>
<gene>
    <name evidence="3" type="ORF">FE784_20065</name>
</gene>
<reference evidence="3 4" key="1">
    <citation type="submission" date="2019-05" db="EMBL/GenBank/DDBJ databases">
        <title>We sequenced the genome of Paenibacillus hemerocallicola KCTC 33185 for further insight into its adaptation and study the phylogeny of Paenibacillus.</title>
        <authorList>
            <person name="Narsing Rao M.P."/>
        </authorList>
    </citation>
    <scope>NUCLEOTIDE SEQUENCE [LARGE SCALE GENOMIC DNA]</scope>
    <source>
        <strain evidence="3 4">KCTC 33185</strain>
    </source>
</reference>
<keyword evidence="4" id="KW-1185">Reference proteome</keyword>
<dbReference type="Proteomes" id="UP000307943">
    <property type="component" value="Unassembled WGS sequence"/>
</dbReference>
<organism evidence="3 4">
    <name type="scientific">Paenibacillus hemerocallicola</name>
    <dbReference type="NCBI Taxonomy" id="1172614"/>
    <lineage>
        <taxon>Bacteria</taxon>
        <taxon>Bacillati</taxon>
        <taxon>Bacillota</taxon>
        <taxon>Bacilli</taxon>
        <taxon>Bacillales</taxon>
        <taxon>Paenibacillaceae</taxon>
        <taxon>Paenibacillus</taxon>
    </lineage>
</organism>
<dbReference type="RefSeq" id="WP_139604014.1">
    <property type="nucleotide sequence ID" value="NZ_VDCQ01000029.1"/>
</dbReference>
<dbReference type="InterPro" id="IPR003961">
    <property type="entry name" value="FN3_dom"/>
</dbReference>